<organism evidence="9 10">
    <name type="scientific">Bilifractor porci</name>
    <dbReference type="NCBI Taxonomy" id="2606636"/>
    <lineage>
        <taxon>Bacteria</taxon>
        <taxon>Bacillati</taxon>
        <taxon>Bacillota</taxon>
        <taxon>Clostridia</taxon>
        <taxon>Lachnospirales</taxon>
        <taxon>Lachnospiraceae</taxon>
        <taxon>Bilifractor</taxon>
    </lineage>
</organism>
<evidence type="ECO:0000256" key="2">
    <source>
        <dbReference type="ARBA" id="ARBA00008107"/>
    </source>
</evidence>
<dbReference type="GO" id="GO:0006817">
    <property type="term" value="P:phosphate ion transport"/>
    <property type="evidence" value="ECO:0007669"/>
    <property type="project" value="UniProtKB-KW"/>
</dbReference>
<evidence type="ECO:0000313" key="9">
    <source>
        <dbReference type="EMBL" id="MST81312.1"/>
    </source>
</evidence>
<keyword evidence="5 7" id="KW-0963">Cytoplasm</keyword>
<dbReference type="GO" id="GO:0005737">
    <property type="term" value="C:cytoplasm"/>
    <property type="evidence" value="ECO:0007669"/>
    <property type="project" value="UniProtKB-SubCell"/>
</dbReference>
<proteinExistence type="inferred from homology"/>
<comment type="subunit">
    <text evidence="3 7">Homodimer.</text>
</comment>
<evidence type="ECO:0000256" key="1">
    <source>
        <dbReference type="ARBA" id="ARBA00004496"/>
    </source>
</evidence>
<evidence type="ECO:0000256" key="3">
    <source>
        <dbReference type="ARBA" id="ARBA00011738"/>
    </source>
</evidence>
<dbReference type="SUPFAM" id="SSF109755">
    <property type="entry name" value="PhoU-like"/>
    <property type="match status" value="1"/>
</dbReference>
<protein>
    <recommendedName>
        <fullName evidence="7">Phosphate-specific transport system accessory protein PhoU</fullName>
    </recommendedName>
</protein>
<dbReference type="FunFam" id="1.20.58.220:FF:000004">
    <property type="entry name" value="Phosphate-specific transport system accessory protein PhoU"/>
    <property type="match status" value="1"/>
</dbReference>
<comment type="function">
    <text evidence="7">Plays a role in the regulation of phosphate uptake.</text>
</comment>
<feature type="domain" description="PhoU" evidence="8">
    <location>
        <begin position="18"/>
        <end position="105"/>
    </location>
</feature>
<dbReference type="PANTHER" id="PTHR42930:SF3">
    <property type="entry name" value="PHOSPHATE-SPECIFIC TRANSPORT SYSTEM ACCESSORY PROTEIN PHOU"/>
    <property type="match status" value="1"/>
</dbReference>
<dbReference type="PIRSF" id="PIRSF003107">
    <property type="entry name" value="PhoU"/>
    <property type="match status" value="1"/>
</dbReference>
<dbReference type="Gene3D" id="1.20.58.220">
    <property type="entry name" value="Phosphate transport system protein phou homolog 2, domain 2"/>
    <property type="match status" value="1"/>
</dbReference>
<dbReference type="PANTHER" id="PTHR42930">
    <property type="entry name" value="PHOSPHATE-SPECIFIC TRANSPORT SYSTEM ACCESSORY PROTEIN PHOU"/>
    <property type="match status" value="1"/>
</dbReference>
<dbReference type="GO" id="GO:0045936">
    <property type="term" value="P:negative regulation of phosphate metabolic process"/>
    <property type="evidence" value="ECO:0007669"/>
    <property type="project" value="InterPro"/>
</dbReference>
<dbReference type="NCBIfam" id="TIGR02135">
    <property type="entry name" value="phoU_full"/>
    <property type="match status" value="1"/>
</dbReference>
<sequence length="228" mass="26295">MATRIEYDEELRDISSQIRAMGTEVKRAIDMTVEAFSGLDTERANQIMQHDDIIDHYESLIEERCIEIVVKQAPIASDWRKIASYMRMISDLERIADNCSDISMYIKRIAAGPEVHVPVAFTGMFDTMRDMVSDTIESFFNGDTKLAAAVIRNDEVVDRDFDVIMKEISAEIQKNPGHTDQFLDYLMINKYVERMADHSANIASWVTFIVKGQLRLQYTDRYRKNSES</sequence>
<accession>A0A7X2P6V7</accession>
<keyword evidence="10" id="KW-1185">Reference proteome</keyword>
<comment type="caution">
    <text evidence="9">The sequence shown here is derived from an EMBL/GenBank/DDBJ whole genome shotgun (WGS) entry which is preliminary data.</text>
</comment>
<name>A0A7X2P6V7_9FIRM</name>
<keyword evidence="4 7" id="KW-0813">Transport</keyword>
<keyword evidence="6 7" id="KW-0592">Phosphate transport</keyword>
<evidence type="ECO:0000256" key="6">
    <source>
        <dbReference type="ARBA" id="ARBA00022592"/>
    </source>
</evidence>
<dbReference type="Proteomes" id="UP000466864">
    <property type="component" value="Unassembled WGS sequence"/>
</dbReference>
<evidence type="ECO:0000256" key="4">
    <source>
        <dbReference type="ARBA" id="ARBA00022448"/>
    </source>
</evidence>
<dbReference type="InterPro" id="IPR026022">
    <property type="entry name" value="PhoU_dom"/>
</dbReference>
<dbReference type="InterPro" id="IPR028366">
    <property type="entry name" value="PhoU"/>
</dbReference>
<evidence type="ECO:0000313" key="10">
    <source>
        <dbReference type="Proteomes" id="UP000466864"/>
    </source>
</evidence>
<reference evidence="9 10" key="1">
    <citation type="submission" date="2019-08" db="EMBL/GenBank/DDBJ databases">
        <title>In-depth cultivation of the pig gut microbiome towards novel bacterial diversity and tailored functional studies.</title>
        <authorList>
            <person name="Wylensek D."/>
            <person name="Hitch T.C.A."/>
            <person name="Clavel T."/>
        </authorList>
    </citation>
    <scope>NUCLEOTIDE SEQUENCE [LARGE SCALE GENOMIC DNA]</scope>
    <source>
        <strain evidence="9 10">Oil+RF-744-WCA-WT-13</strain>
    </source>
</reference>
<dbReference type="InterPro" id="IPR038078">
    <property type="entry name" value="PhoU-like_sf"/>
</dbReference>
<dbReference type="GO" id="GO:0030643">
    <property type="term" value="P:intracellular phosphate ion homeostasis"/>
    <property type="evidence" value="ECO:0007669"/>
    <property type="project" value="InterPro"/>
</dbReference>
<feature type="domain" description="PhoU" evidence="8">
    <location>
        <begin position="123"/>
        <end position="206"/>
    </location>
</feature>
<evidence type="ECO:0000256" key="7">
    <source>
        <dbReference type="PIRNR" id="PIRNR003107"/>
    </source>
</evidence>
<gene>
    <name evidence="9" type="primary">phoU</name>
    <name evidence="9" type="ORF">FYJ60_03140</name>
</gene>
<dbReference type="AlphaFoldDB" id="A0A7X2P6V7"/>
<dbReference type="Pfam" id="PF01895">
    <property type="entry name" value="PhoU"/>
    <property type="match status" value="2"/>
</dbReference>
<evidence type="ECO:0000259" key="8">
    <source>
        <dbReference type="Pfam" id="PF01895"/>
    </source>
</evidence>
<evidence type="ECO:0000256" key="5">
    <source>
        <dbReference type="ARBA" id="ARBA00022490"/>
    </source>
</evidence>
<dbReference type="RefSeq" id="WP_154457132.1">
    <property type="nucleotide sequence ID" value="NZ_VUMV01000002.1"/>
</dbReference>
<dbReference type="EMBL" id="VUMV01000002">
    <property type="protein sequence ID" value="MST81312.1"/>
    <property type="molecule type" value="Genomic_DNA"/>
</dbReference>
<comment type="similarity">
    <text evidence="2 7">Belongs to the PhoU family.</text>
</comment>
<comment type="subcellular location">
    <subcellularLocation>
        <location evidence="1 7">Cytoplasm</location>
    </subcellularLocation>
</comment>